<gene>
    <name evidence="1" type="ORF">EYF80_004946</name>
</gene>
<accession>A0A4Z2J4M9</accession>
<keyword evidence="2" id="KW-1185">Reference proteome</keyword>
<sequence>MERTVCLSEIHLRSRQGKLEKNKQKAGIRSREEGHGFMMRRQVRLNKAHPHLGCEPLPYVEIYDEDDTADYSRLLERIGHGPALGEVFSLCIRVYEMANGRLVTQFCLTCSSSNLRDLQLFPRTTTTLRPAVNE</sequence>
<reference evidence="1 2" key="1">
    <citation type="submission" date="2019-03" db="EMBL/GenBank/DDBJ databases">
        <title>First draft genome of Liparis tanakae, snailfish: a comprehensive survey of snailfish specific genes.</title>
        <authorList>
            <person name="Kim W."/>
            <person name="Song I."/>
            <person name="Jeong J.-H."/>
            <person name="Kim D."/>
            <person name="Kim S."/>
            <person name="Ryu S."/>
            <person name="Song J.Y."/>
            <person name="Lee S.K."/>
        </authorList>
    </citation>
    <scope>NUCLEOTIDE SEQUENCE [LARGE SCALE GENOMIC DNA]</scope>
    <source>
        <tissue evidence="1">Muscle</tissue>
    </source>
</reference>
<protein>
    <submittedName>
        <fullName evidence="1">Uncharacterized protein</fullName>
    </submittedName>
</protein>
<evidence type="ECO:0000313" key="2">
    <source>
        <dbReference type="Proteomes" id="UP000314294"/>
    </source>
</evidence>
<evidence type="ECO:0000313" key="1">
    <source>
        <dbReference type="EMBL" id="TNN84901.1"/>
    </source>
</evidence>
<proteinExistence type="predicted"/>
<organism evidence="1 2">
    <name type="scientific">Liparis tanakae</name>
    <name type="common">Tanaka's snailfish</name>
    <dbReference type="NCBI Taxonomy" id="230148"/>
    <lineage>
        <taxon>Eukaryota</taxon>
        <taxon>Metazoa</taxon>
        <taxon>Chordata</taxon>
        <taxon>Craniata</taxon>
        <taxon>Vertebrata</taxon>
        <taxon>Euteleostomi</taxon>
        <taxon>Actinopterygii</taxon>
        <taxon>Neopterygii</taxon>
        <taxon>Teleostei</taxon>
        <taxon>Neoteleostei</taxon>
        <taxon>Acanthomorphata</taxon>
        <taxon>Eupercaria</taxon>
        <taxon>Perciformes</taxon>
        <taxon>Cottioidei</taxon>
        <taxon>Cottales</taxon>
        <taxon>Liparidae</taxon>
        <taxon>Liparis</taxon>
    </lineage>
</organism>
<name>A0A4Z2J4M9_9TELE</name>
<dbReference type="Proteomes" id="UP000314294">
    <property type="component" value="Unassembled WGS sequence"/>
</dbReference>
<dbReference type="AlphaFoldDB" id="A0A4Z2J4M9"/>
<dbReference type="EMBL" id="SRLO01000024">
    <property type="protein sequence ID" value="TNN84901.1"/>
    <property type="molecule type" value="Genomic_DNA"/>
</dbReference>
<comment type="caution">
    <text evidence="1">The sequence shown here is derived from an EMBL/GenBank/DDBJ whole genome shotgun (WGS) entry which is preliminary data.</text>
</comment>